<gene>
    <name evidence="2" type="ORF">G4Z02_03760</name>
</gene>
<dbReference type="SUPFAM" id="SSF50249">
    <property type="entry name" value="Nucleic acid-binding proteins"/>
    <property type="match status" value="1"/>
</dbReference>
<dbReference type="GO" id="GO:0006412">
    <property type="term" value="P:translation"/>
    <property type="evidence" value="ECO:0007669"/>
    <property type="project" value="TreeGrafter"/>
</dbReference>
<evidence type="ECO:0000313" key="2">
    <source>
        <dbReference type="EMBL" id="QMS84904.1"/>
    </source>
</evidence>
<accession>A0A7L7KSI1</accession>
<dbReference type="SMART" id="SM00316">
    <property type="entry name" value="S1"/>
    <property type="match status" value="1"/>
</dbReference>
<proteinExistence type="predicted"/>
<dbReference type="Pfam" id="PF00575">
    <property type="entry name" value="S1"/>
    <property type="match status" value="1"/>
</dbReference>
<protein>
    <submittedName>
        <fullName evidence="2">S1 RNA-binding domain-containing protein</fullName>
    </submittedName>
</protein>
<name>A0A7L7KSI1_9MOLU</name>
<evidence type="ECO:0000259" key="1">
    <source>
        <dbReference type="PROSITE" id="PS50126"/>
    </source>
</evidence>
<dbReference type="PROSITE" id="PS50126">
    <property type="entry name" value="S1"/>
    <property type="match status" value="1"/>
</dbReference>
<sequence length="106" mass="12267">MNKGSIVKGEITAIKPYGAFVKIDDQYVGLIHISEFSDGFVRNIEDYVAVGDVMELKVLDVQDHKLSLSFKALHKRKKRYNIVLKSGFSPLKEKLDQWIENYHKKR</sequence>
<dbReference type="InterPro" id="IPR050437">
    <property type="entry name" value="Ribos_protein_bS1-like"/>
</dbReference>
<dbReference type="GO" id="GO:0003735">
    <property type="term" value="F:structural constituent of ribosome"/>
    <property type="evidence" value="ECO:0007669"/>
    <property type="project" value="TreeGrafter"/>
</dbReference>
<feature type="domain" description="S1 motif" evidence="1">
    <location>
        <begin position="4"/>
        <end position="71"/>
    </location>
</feature>
<evidence type="ECO:0000313" key="3">
    <source>
        <dbReference type="Proteomes" id="UP000514720"/>
    </source>
</evidence>
<dbReference type="KEGG" id="xcl:G4Z02_03760"/>
<dbReference type="InterPro" id="IPR012340">
    <property type="entry name" value="NA-bd_OB-fold"/>
</dbReference>
<reference evidence="2 3" key="1">
    <citation type="submission" date="2020-02" db="EMBL/GenBank/DDBJ databases">
        <authorList>
            <person name="Zheng R.K."/>
            <person name="Sun C.M."/>
        </authorList>
    </citation>
    <scope>NUCLEOTIDE SEQUENCE [LARGE SCALE GENOMIC DNA]</scope>
    <source>
        <strain evidence="3">zrk13</strain>
    </source>
</reference>
<dbReference type="EMBL" id="CP048914">
    <property type="protein sequence ID" value="QMS84904.1"/>
    <property type="molecule type" value="Genomic_DNA"/>
</dbReference>
<keyword evidence="3" id="KW-1185">Reference proteome</keyword>
<dbReference type="PANTHER" id="PTHR10724">
    <property type="entry name" value="30S RIBOSOMAL PROTEIN S1"/>
    <property type="match status" value="1"/>
</dbReference>
<dbReference type="Gene3D" id="2.40.50.140">
    <property type="entry name" value="Nucleic acid-binding proteins"/>
    <property type="match status" value="1"/>
</dbReference>
<organism evidence="2 3">
    <name type="scientific">Candidatus Xianfuyuplasma coldseepsis</name>
    <dbReference type="NCBI Taxonomy" id="2782163"/>
    <lineage>
        <taxon>Bacteria</taxon>
        <taxon>Bacillati</taxon>
        <taxon>Mycoplasmatota</taxon>
        <taxon>Mollicutes</taxon>
        <taxon>Candidatus Izemoplasmatales</taxon>
        <taxon>Candidatus Izemoplasmataceae</taxon>
        <taxon>Candidatus Xianfuyuplasma</taxon>
    </lineage>
</organism>
<dbReference type="InterPro" id="IPR003029">
    <property type="entry name" value="S1_domain"/>
</dbReference>
<dbReference type="GO" id="GO:0003729">
    <property type="term" value="F:mRNA binding"/>
    <property type="evidence" value="ECO:0007669"/>
    <property type="project" value="TreeGrafter"/>
</dbReference>
<dbReference type="AlphaFoldDB" id="A0A7L7KSI1"/>
<dbReference type="RefSeq" id="WP_258878526.1">
    <property type="nucleotide sequence ID" value="NZ_CP048914.1"/>
</dbReference>
<dbReference type="Proteomes" id="UP000514720">
    <property type="component" value="Chromosome"/>
</dbReference>